<sequence length="250" mass="27740">MTACTSKQDLDAFGYLEDVELKQDPEDFRTYEIVFTFKENPYFSNKTLTKAYKLHPEVAAQQGGKLEDKLAEFDPEEDLVSVATKIDWKSPEKNLIALQPREIPTLDELEDGAGGLEDLQGDMGSFFHFFTEEDDPMQGWVGMWSSSEDAAQVDNAGIRVPKKLQQQVNGNANPPASPLPHDQLGNEIANDILPQTIEYFLGMAGAGAEGSDNESGFDSDEDDEEDGEAEAEIDLEEEEVKRPAKKAKRS</sequence>
<proteinExistence type="predicted"/>
<keyword evidence="2" id="KW-1185">Reference proteome</keyword>
<name>A0ACC2WZE6_9TREE</name>
<evidence type="ECO:0000313" key="2">
    <source>
        <dbReference type="Proteomes" id="UP001234202"/>
    </source>
</evidence>
<protein>
    <submittedName>
        <fullName evidence="1">Uncharacterized protein</fullName>
    </submittedName>
</protein>
<gene>
    <name evidence="1" type="ORF">QFC24_006643</name>
</gene>
<evidence type="ECO:0000313" key="1">
    <source>
        <dbReference type="EMBL" id="KAJ9116838.1"/>
    </source>
</evidence>
<reference evidence="1" key="1">
    <citation type="submission" date="2023-04" db="EMBL/GenBank/DDBJ databases">
        <title>Draft Genome sequencing of Naganishia species isolated from polar environments using Oxford Nanopore Technology.</title>
        <authorList>
            <person name="Leo P."/>
            <person name="Venkateswaran K."/>
        </authorList>
    </citation>
    <scope>NUCLEOTIDE SEQUENCE</scope>
    <source>
        <strain evidence="1">DBVPG 5303</strain>
    </source>
</reference>
<dbReference type="EMBL" id="JASBWV010000034">
    <property type="protein sequence ID" value="KAJ9116838.1"/>
    <property type="molecule type" value="Genomic_DNA"/>
</dbReference>
<dbReference type="Proteomes" id="UP001234202">
    <property type="component" value="Unassembled WGS sequence"/>
</dbReference>
<organism evidence="1 2">
    <name type="scientific">Naganishia onofrii</name>
    <dbReference type="NCBI Taxonomy" id="1851511"/>
    <lineage>
        <taxon>Eukaryota</taxon>
        <taxon>Fungi</taxon>
        <taxon>Dikarya</taxon>
        <taxon>Basidiomycota</taxon>
        <taxon>Agaricomycotina</taxon>
        <taxon>Tremellomycetes</taxon>
        <taxon>Filobasidiales</taxon>
        <taxon>Filobasidiaceae</taxon>
        <taxon>Naganishia</taxon>
    </lineage>
</organism>
<accession>A0ACC2WZE6</accession>
<comment type="caution">
    <text evidence="1">The sequence shown here is derived from an EMBL/GenBank/DDBJ whole genome shotgun (WGS) entry which is preliminary data.</text>
</comment>